<proteinExistence type="predicted"/>
<evidence type="ECO:0000313" key="2">
    <source>
        <dbReference type="Proteomes" id="UP001058074"/>
    </source>
</evidence>
<dbReference type="EMBL" id="BROD01000001">
    <property type="protein sequence ID" value="GKX67679.1"/>
    <property type="molecule type" value="Genomic_DNA"/>
</dbReference>
<protein>
    <submittedName>
        <fullName evidence="1">Uncharacterized protein</fullName>
    </submittedName>
</protein>
<accession>A0ACB5REH9</accession>
<sequence>MQGLDEHKTNVLQDNTSNVPKHEYITLTCKSFWVINKIEKGTLVNINIMNLN</sequence>
<keyword evidence="2" id="KW-1185">Reference proteome</keyword>
<comment type="caution">
    <text evidence="1">The sequence shown here is derived from an EMBL/GenBank/DDBJ whole genome shotgun (WGS) entry which is preliminary data.</text>
</comment>
<evidence type="ECO:0000313" key="1">
    <source>
        <dbReference type="EMBL" id="GKX67679.1"/>
    </source>
</evidence>
<organism evidence="1 2">
    <name type="scientific">Inconstantimicrobium mannanitabidum</name>
    <dbReference type="NCBI Taxonomy" id="1604901"/>
    <lineage>
        <taxon>Bacteria</taxon>
        <taxon>Bacillati</taxon>
        <taxon>Bacillota</taxon>
        <taxon>Clostridia</taxon>
        <taxon>Eubacteriales</taxon>
        <taxon>Clostridiaceae</taxon>
        <taxon>Inconstantimicrobium</taxon>
    </lineage>
</organism>
<gene>
    <name evidence="1" type="ORF">rsdtw13_29370</name>
</gene>
<name>A0ACB5REH9_9CLOT</name>
<dbReference type="Proteomes" id="UP001058074">
    <property type="component" value="Unassembled WGS sequence"/>
</dbReference>
<reference evidence="1" key="1">
    <citation type="journal article" date="2025" name="Int. J. Syst. Evol. Microbiol.">
        <title>Inconstantimicrobium mannanitabidum sp. nov., a novel member of the family Clostridiaceae isolated from anoxic soil under the treatment of reductive soil disinfestation.</title>
        <authorList>
            <person name="Ueki A."/>
            <person name="Tonouchi A."/>
            <person name="Honma S."/>
            <person name="Kaku N."/>
            <person name="Ueki K."/>
        </authorList>
    </citation>
    <scope>NUCLEOTIDE SEQUENCE</scope>
    <source>
        <strain evidence="1">TW13</strain>
    </source>
</reference>